<dbReference type="Pfam" id="PF03401">
    <property type="entry name" value="TctC"/>
    <property type="match status" value="1"/>
</dbReference>
<dbReference type="Proteomes" id="UP000261931">
    <property type="component" value="Unassembled WGS sequence"/>
</dbReference>
<sequence>MQRRDFHRLLGASALGLGGLGGTATAFAQDPFPSKPITMVVPFPPGGVADAVGRPVAEAMARHLNQSVVVVNRGGAGGAIGMAQVAKAPADGYTVLMALSSLVVLPEADRILNRPPQFEVNQLAPIARMTADPTVLVVRADSPWKTYAEFIAYAKANPGRVSFGSSGNYGTMQVPMEQLKAATGSFMLHVPYTGAGPAIVGLLGGQVDALASGPASIVGHIKSGRMRALAHWGEGRLALLPDVPSFKELGVNIGYSQWAGLFAPAGTPQPVIDKLREAARAAARDERTIQVMTTAGTQFQYQDAAEFDAFVKADAAAMKSVVQRIGKVN</sequence>
<evidence type="ECO:0000313" key="3">
    <source>
        <dbReference type="EMBL" id="RFP82803.1"/>
    </source>
</evidence>
<gene>
    <name evidence="3" type="ORF">DY262_02990</name>
</gene>
<name>A0A372EQA3_9BURK</name>
<keyword evidence="4" id="KW-1185">Reference proteome</keyword>
<protein>
    <submittedName>
        <fullName evidence="3">Tripartite tricarboxylate transporter substrate binding protein</fullName>
    </submittedName>
</protein>
<dbReference type="SUPFAM" id="SSF53850">
    <property type="entry name" value="Periplasmic binding protein-like II"/>
    <property type="match status" value="1"/>
</dbReference>
<dbReference type="InterPro" id="IPR005064">
    <property type="entry name" value="BUG"/>
</dbReference>
<feature type="signal peptide" evidence="2">
    <location>
        <begin position="1"/>
        <end position="28"/>
    </location>
</feature>
<dbReference type="PANTHER" id="PTHR42928">
    <property type="entry name" value="TRICARBOXYLATE-BINDING PROTEIN"/>
    <property type="match status" value="1"/>
</dbReference>
<dbReference type="EMBL" id="QVLS01000001">
    <property type="protein sequence ID" value="RFP82803.1"/>
    <property type="molecule type" value="Genomic_DNA"/>
</dbReference>
<keyword evidence="2" id="KW-0732">Signal</keyword>
<evidence type="ECO:0000256" key="1">
    <source>
        <dbReference type="ARBA" id="ARBA00006987"/>
    </source>
</evidence>
<evidence type="ECO:0000256" key="2">
    <source>
        <dbReference type="SAM" id="SignalP"/>
    </source>
</evidence>
<dbReference type="RefSeq" id="WP_070398601.1">
    <property type="nucleotide sequence ID" value="NZ_QVLS01000001.1"/>
</dbReference>
<comment type="caution">
    <text evidence="3">The sequence shown here is derived from an EMBL/GenBank/DDBJ whole genome shotgun (WGS) entry which is preliminary data.</text>
</comment>
<dbReference type="Gene3D" id="3.40.190.150">
    <property type="entry name" value="Bordetella uptake gene, domain 1"/>
    <property type="match status" value="1"/>
</dbReference>
<comment type="similarity">
    <text evidence="1">Belongs to the UPF0065 (bug) family.</text>
</comment>
<dbReference type="PANTHER" id="PTHR42928:SF5">
    <property type="entry name" value="BLR1237 PROTEIN"/>
    <property type="match status" value="1"/>
</dbReference>
<reference evidence="3 4" key="1">
    <citation type="submission" date="2018-08" db="EMBL/GenBank/DDBJ databases">
        <title>Hydrogenophaga sp. LA-38 isolated from sludge.</title>
        <authorList>
            <person name="Im W.-T."/>
        </authorList>
    </citation>
    <scope>NUCLEOTIDE SEQUENCE [LARGE SCALE GENOMIC DNA]</scope>
    <source>
        <strain evidence="3 4">LA-38</strain>
    </source>
</reference>
<dbReference type="Gene3D" id="3.40.190.10">
    <property type="entry name" value="Periplasmic binding protein-like II"/>
    <property type="match status" value="1"/>
</dbReference>
<dbReference type="PIRSF" id="PIRSF017082">
    <property type="entry name" value="YflP"/>
    <property type="match status" value="1"/>
</dbReference>
<evidence type="ECO:0000313" key="4">
    <source>
        <dbReference type="Proteomes" id="UP000261931"/>
    </source>
</evidence>
<accession>A0A372EQA3</accession>
<dbReference type="CDD" id="cd07012">
    <property type="entry name" value="PBP2_Bug_TTT"/>
    <property type="match status" value="1"/>
</dbReference>
<proteinExistence type="inferred from homology"/>
<feature type="chain" id="PRO_5016894637" evidence="2">
    <location>
        <begin position="29"/>
        <end position="329"/>
    </location>
</feature>
<organism evidence="3 4">
    <name type="scientific">Hydrogenophaga borbori</name>
    <dbReference type="NCBI Taxonomy" id="2294117"/>
    <lineage>
        <taxon>Bacteria</taxon>
        <taxon>Pseudomonadati</taxon>
        <taxon>Pseudomonadota</taxon>
        <taxon>Betaproteobacteria</taxon>
        <taxon>Burkholderiales</taxon>
        <taxon>Comamonadaceae</taxon>
        <taxon>Hydrogenophaga</taxon>
    </lineage>
</organism>
<dbReference type="InterPro" id="IPR042100">
    <property type="entry name" value="Bug_dom1"/>
</dbReference>
<dbReference type="AlphaFoldDB" id="A0A372EQA3"/>